<dbReference type="Proteomes" id="UP000520592">
    <property type="component" value="Unassembled WGS sequence"/>
</dbReference>
<dbReference type="EMBL" id="JACAQD010000012">
    <property type="protein sequence ID" value="NWC33049.1"/>
    <property type="molecule type" value="Genomic_DNA"/>
</dbReference>
<evidence type="ECO:0000313" key="2">
    <source>
        <dbReference type="Proteomes" id="UP000520592"/>
    </source>
</evidence>
<evidence type="ECO:0000313" key="1">
    <source>
        <dbReference type="EMBL" id="NWC33049.1"/>
    </source>
</evidence>
<name>A0A7Y8CKC0_9PSED</name>
<proteinExistence type="predicted"/>
<dbReference type="AlphaFoldDB" id="A0A7Y8CKC0"/>
<comment type="caution">
    <text evidence="1">The sequence shown here is derived from an EMBL/GenBank/DDBJ whole genome shotgun (WGS) entry which is preliminary data.</text>
</comment>
<dbReference type="RefSeq" id="WP_177063340.1">
    <property type="nucleotide sequence ID" value="NZ_JACAPS010000057.1"/>
</dbReference>
<protein>
    <submittedName>
        <fullName evidence="1">Uncharacterized protein</fullName>
    </submittedName>
</protein>
<organism evidence="1 2">
    <name type="scientific">Pseudomonas gingeri</name>
    <dbReference type="NCBI Taxonomy" id="117681"/>
    <lineage>
        <taxon>Bacteria</taxon>
        <taxon>Pseudomonadati</taxon>
        <taxon>Pseudomonadota</taxon>
        <taxon>Gammaproteobacteria</taxon>
        <taxon>Pseudomonadales</taxon>
        <taxon>Pseudomonadaceae</taxon>
        <taxon>Pseudomonas</taxon>
    </lineage>
</organism>
<reference evidence="1 2" key="1">
    <citation type="submission" date="2020-04" db="EMBL/GenBank/DDBJ databases">
        <title>Molecular characterization of pseudomonads from Agaricus bisporus reveal novel blotch 2 pathogens in Western Europe.</title>
        <authorList>
            <person name="Taparia T."/>
            <person name="Krijger M."/>
            <person name="Haynes E."/>
            <person name="Elpinstone J.G."/>
            <person name="Noble R."/>
            <person name="Van Der Wolf J."/>
        </authorList>
    </citation>
    <scope>NUCLEOTIDE SEQUENCE [LARGE SCALE GENOMIC DNA]</scope>
    <source>
        <strain evidence="1 2">IPO3737</strain>
    </source>
</reference>
<accession>A0A7Y8CKC0</accession>
<gene>
    <name evidence="1" type="ORF">HX876_11655</name>
</gene>
<sequence>MSNPTPTLPPAAGIATQSILNLEALQVPDALPMEADDYGYQIPRDAQLQDLKVVIEKVWDNYEGSEDGDMTYVDIYFDYIHGISPATTVSLRWPFDPALIFPLSASIPQSYLASPGRHELSYIVTLDGNPSPPSEPIVIDIDTSAPNGGAAWTRLQFPVDTIDESYLNDPGNNDQVIAMIEPWDDIKLKDVASGHWEALNDPDTDAVNEVIIEPRHLKEDPDPIELVFTGDDIRDKGEGEFFPYYILNDKVGNVGDKSRRISIVVDLAPAPVTLLPPRVPQADDGLVDLEDARAPGGVLMLVDEIIGSAPGDILNFYWNLQHLDEHEVVEFQSWPIPVPVSWAALITGGTQQARQTVRVHYTWERGNIGPRPSIPKFVSVDLTVAGPVKPTDPDPINRSLPQVTVKGVTGDNVLTVADRDQDARVVVPLYADPEPGEVLELIWDNLPTPVDMHTVLSVESEGDEIEMFVPWSFISPVGDRQVPIYYWTFNGVNRQRAEATSVRVELAPIAGLKAPVFPDVTSGPGPGANFINCNLKPWLGVSVDIPGDSQKLDENDKVLLHWTAYASPNWQAGTEMPEAGDVFPHRLTAEEAINGYRFTVVFDPYVKEPGLIKPNNGSAMAFYTVHKATGGEGRSAEKRVYVSLLRPNSPPCLGDD</sequence>